<gene>
    <name evidence="2" type="ORF">B0T18DRAFT_404669</name>
</gene>
<proteinExistence type="predicted"/>
<reference evidence="2" key="1">
    <citation type="submission" date="2023-06" db="EMBL/GenBank/DDBJ databases">
        <title>Genome-scale phylogeny and comparative genomics of the fungal order Sordariales.</title>
        <authorList>
            <consortium name="Lawrence Berkeley National Laboratory"/>
            <person name="Hensen N."/>
            <person name="Bonometti L."/>
            <person name="Westerberg I."/>
            <person name="Brannstrom I.O."/>
            <person name="Guillou S."/>
            <person name="Cros-Aarteil S."/>
            <person name="Calhoun S."/>
            <person name="Haridas S."/>
            <person name="Kuo A."/>
            <person name="Mondo S."/>
            <person name="Pangilinan J."/>
            <person name="Riley R."/>
            <person name="LaButti K."/>
            <person name="Andreopoulos B."/>
            <person name="Lipzen A."/>
            <person name="Chen C."/>
            <person name="Yanf M."/>
            <person name="Daum C."/>
            <person name="Ng V."/>
            <person name="Clum A."/>
            <person name="Steindorff A."/>
            <person name="Ohm R."/>
            <person name="Martin F."/>
            <person name="Silar P."/>
            <person name="Natvig D."/>
            <person name="Lalanne C."/>
            <person name="Gautier V."/>
            <person name="Ament-velasquez S.L."/>
            <person name="Kruys A."/>
            <person name="Hutchinson M.I."/>
            <person name="Powell A.J."/>
            <person name="Barry K."/>
            <person name="Miller A.N."/>
            <person name="Grigoriev I.V."/>
            <person name="Debuchy R."/>
            <person name="Gladieux P."/>
            <person name="Thoren M.H."/>
            <person name="Johannesson H."/>
        </authorList>
    </citation>
    <scope>NUCLEOTIDE SEQUENCE</scope>
    <source>
        <strain evidence="2">SMH3187-1</strain>
    </source>
</reference>
<sequence>MPSTRRSDAYLRHTVCNLPAPVLDASCRGFRNTRELLPVLLGGVGVGEGAHCVLMLQAFLDNLTGPGLGTLRDDIFATKDDHRLLRQLRPPWWHFQHPGSGRILPSKTMSVRPGRRCRRSCGPSLSTATSFSASSAPNSPPQSSTPWKQERRTPSVRGKSGRLWFPRIKDDVDNIVTIMMLRMNREVIHSLVQHMIGYDLAKR</sequence>
<name>A0AA40F6Z6_9PEZI</name>
<feature type="compositionally biased region" description="Low complexity" evidence="1">
    <location>
        <begin position="120"/>
        <end position="146"/>
    </location>
</feature>
<accession>A0AA40F6Z6</accession>
<dbReference type="AlphaFoldDB" id="A0AA40F6Z6"/>
<organism evidence="2 3">
    <name type="scientific">Schizothecium vesticola</name>
    <dbReference type="NCBI Taxonomy" id="314040"/>
    <lineage>
        <taxon>Eukaryota</taxon>
        <taxon>Fungi</taxon>
        <taxon>Dikarya</taxon>
        <taxon>Ascomycota</taxon>
        <taxon>Pezizomycotina</taxon>
        <taxon>Sordariomycetes</taxon>
        <taxon>Sordariomycetidae</taxon>
        <taxon>Sordariales</taxon>
        <taxon>Schizotheciaceae</taxon>
        <taxon>Schizothecium</taxon>
    </lineage>
</organism>
<dbReference type="EMBL" id="JAUKUD010000002">
    <property type="protein sequence ID" value="KAK0752364.1"/>
    <property type="molecule type" value="Genomic_DNA"/>
</dbReference>
<protein>
    <submittedName>
        <fullName evidence="2">Uncharacterized protein</fullName>
    </submittedName>
</protein>
<comment type="caution">
    <text evidence="2">The sequence shown here is derived from an EMBL/GenBank/DDBJ whole genome shotgun (WGS) entry which is preliminary data.</text>
</comment>
<feature type="region of interest" description="Disordered" evidence="1">
    <location>
        <begin position="112"/>
        <end position="158"/>
    </location>
</feature>
<evidence type="ECO:0000313" key="3">
    <source>
        <dbReference type="Proteomes" id="UP001172155"/>
    </source>
</evidence>
<dbReference type="Proteomes" id="UP001172155">
    <property type="component" value="Unassembled WGS sequence"/>
</dbReference>
<evidence type="ECO:0000256" key="1">
    <source>
        <dbReference type="SAM" id="MobiDB-lite"/>
    </source>
</evidence>
<evidence type="ECO:0000313" key="2">
    <source>
        <dbReference type="EMBL" id="KAK0752364.1"/>
    </source>
</evidence>
<keyword evidence="3" id="KW-1185">Reference proteome</keyword>